<feature type="compositionally biased region" description="Polar residues" evidence="1">
    <location>
        <begin position="18"/>
        <end position="28"/>
    </location>
</feature>
<reference evidence="5" key="1">
    <citation type="journal article" date="2017" name="Plant J.">
        <title>The pomegranate (Punica granatum L.) genome and the genomics of punicalagin biosynthesis.</title>
        <authorList>
            <person name="Qin G."/>
            <person name="Xu C."/>
            <person name="Ming R."/>
            <person name="Tang H."/>
            <person name="Guyot R."/>
            <person name="Kramer E.M."/>
            <person name="Hu Y."/>
            <person name="Yi X."/>
            <person name="Qi Y."/>
            <person name="Xu X."/>
            <person name="Gao Z."/>
            <person name="Pan H."/>
            <person name="Jian J."/>
            <person name="Tian Y."/>
            <person name="Yue Z."/>
            <person name="Xu Y."/>
        </authorList>
    </citation>
    <scope>NUCLEOTIDE SEQUENCE [LARGE SCALE GENOMIC DNA]</scope>
    <source>
        <strain evidence="5">cv. Dabenzi</strain>
    </source>
</reference>
<feature type="compositionally biased region" description="Basic and acidic residues" evidence="1">
    <location>
        <begin position="123"/>
        <end position="139"/>
    </location>
</feature>
<evidence type="ECO:0000259" key="2">
    <source>
        <dbReference type="PROSITE" id="PS50090"/>
    </source>
</evidence>
<dbReference type="PROSITE" id="PS50090">
    <property type="entry name" value="MYB_LIKE"/>
    <property type="match status" value="1"/>
</dbReference>
<gene>
    <name evidence="3" type="ORF">CDL15_Pgr019062</name>
    <name evidence="4" type="ORF">CRG98_037523</name>
</gene>
<reference evidence="3" key="2">
    <citation type="submission" date="2017-06" db="EMBL/GenBank/DDBJ databases">
        <title>The pomegranate genome and the genomics of punicalagin biosynthesis.</title>
        <authorList>
            <person name="Xu C."/>
        </authorList>
    </citation>
    <scope>NUCLEOTIDE SEQUENCE [LARGE SCALE GENOMIC DNA]</scope>
    <source>
        <tissue evidence="3">Fresh leaf</tissue>
    </source>
</reference>
<dbReference type="CDD" id="cd00167">
    <property type="entry name" value="SANT"/>
    <property type="match status" value="1"/>
</dbReference>
<feature type="compositionally biased region" description="Acidic residues" evidence="1">
    <location>
        <begin position="465"/>
        <end position="483"/>
    </location>
</feature>
<protein>
    <recommendedName>
        <fullName evidence="2">Myb-like domain-containing protein</fullName>
    </recommendedName>
</protein>
<evidence type="ECO:0000313" key="5">
    <source>
        <dbReference type="Proteomes" id="UP000197138"/>
    </source>
</evidence>
<proteinExistence type="predicted"/>
<feature type="compositionally biased region" description="Basic and acidic residues" evidence="1">
    <location>
        <begin position="181"/>
        <end position="190"/>
    </location>
</feature>
<feature type="compositionally biased region" description="Basic residues" evidence="1">
    <location>
        <begin position="292"/>
        <end position="301"/>
    </location>
</feature>
<evidence type="ECO:0000256" key="1">
    <source>
        <dbReference type="SAM" id="MobiDB-lite"/>
    </source>
</evidence>
<feature type="region of interest" description="Disordered" evidence="1">
    <location>
        <begin position="248"/>
        <end position="301"/>
    </location>
</feature>
<feature type="region of interest" description="Disordered" evidence="1">
    <location>
        <begin position="181"/>
        <end position="211"/>
    </location>
</feature>
<dbReference type="Proteomes" id="UP000197138">
    <property type="component" value="Unassembled WGS sequence"/>
</dbReference>
<dbReference type="Proteomes" id="UP000233551">
    <property type="component" value="Unassembled WGS sequence"/>
</dbReference>
<evidence type="ECO:0000313" key="4">
    <source>
        <dbReference type="EMBL" id="PKI42070.1"/>
    </source>
</evidence>
<dbReference type="EMBL" id="MTKT01001276">
    <property type="protein sequence ID" value="OWM85438.1"/>
    <property type="molecule type" value="Genomic_DNA"/>
</dbReference>
<dbReference type="InterPro" id="IPR001005">
    <property type="entry name" value="SANT/Myb"/>
</dbReference>
<organism evidence="3 5">
    <name type="scientific">Punica granatum</name>
    <name type="common">Pomegranate</name>
    <dbReference type="NCBI Taxonomy" id="22663"/>
    <lineage>
        <taxon>Eukaryota</taxon>
        <taxon>Viridiplantae</taxon>
        <taxon>Streptophyta</taxon>
        <taxon>Embryophyta</taxon>
        <taxon>Tracheophyta</taxon>
        <taxon>Spermatophyta</taxon>
        <taxon>Magnoliopsida</taxon>
        <taxon>eudicotyledons</taxon>
        <taxon>Gunneridae</taxon>
        <taxon>Pentapetalae</taxon>
        <taxon>rosids</taxon>
        <taxon>malvids</taxon>
        <taxon>Myrtales</taxon>
        <taxon>Lythraceae</taxon>
        <taxon>Punica</taxon>
    </lineage>
</organism>
<sequence>MKRRSRQLLDQMPDRVPNSVSCPSTSLRRSPRLLHRNHPPQSPDSKTPRSNPDNSLRRSPRFLPRNHSPQSPDCKTPRPNPDRKARARHQPVENPKKSAKSGNGSRGPGNRATGLRQSPRLSVRAEKSPECAKKGEANRRSTRLSSEVKDMRKERSGCAEKRPQMGTRCCVLGLAAAVEKKVGREADHKTQGVKRKREAEASGSEQGWTKEQEAALERAYLAAKVTPSFWKKVSKLVPGKSAQECFDKFNSDLPTPQPRSRSRAAKTRTSQSERSPLSASKILEPVKPTNKTSRRRKMKSHIVQRTVRQLLQKHCQMDQTAGADLFSILEPNVNSSAKILESSSILSTPETAGKKQGFLYTLRERTSSSKKPLSRFHGSGETGKVLISPPVLKPVKNRALHEKYLDQLHSREARRNVASAGNKILRTPKVDVVRAAKEALVSDVRDAIHRLQDFQDSPNSGSRDLDDDYGADEDEDDDVNNGC</sequence>
<evidence type="ECO:0000313" key="3">
    <source>
        <dbReference type="EMBL" id="OWM85438.1"/>
    </source>
</evidence>
<dbReference type="GeneID" id="116194822"/>
<dbReference type="STRING" id="22663.A0A218XKW0"/>
<feature type="compositionally biased region" description="Polar residues" evidence="1">
    <location>
        <begin position="43"/>
        <end position="54"/>
    </location>
</feature>
<dbReference type="EMBL" id="PGOL01003232">
    <property type="protein sequence ID" value="PKI42070.1"/>
    <property type="molecule type" value="Genomic_DNA"/>
</dbReference>
<accession>A0A218XKW0</accession>
<comment type="caution">
    <text evidence="3">The sequence shown here is derived from an EMBL/GenBank/DDBJ whole genome shotgun (WGS) entry which is preliminary data.</text>
</comment>
<feature type="region of interest" description="Disordered" evidence="1">
    <location>
        <begin position="1"/>
        <end position="162"/>
    </location>
</feature>
<feature type="compositionally biased region" description="Basic and acidic residues" evidence="1">
    <location>
        <begin position="146"/>
        <end position="162"/>
    </location>
</feature>
<feature type="domain" description="Myb-like" evidence="2">
    <location>
        <begin position="208"/>
        <end position="253"/>
    </location>
</feature>
<name>A0A218XKW0_PUNGR</name>
<dbReference type="SUPFAM" id="SSF46689">
    <property type="entry name" value="Homeodomain-like"/>
    <property type="match status" value="1"/>
</dbReference>
<feature type="compositionally biased region" description="Basic residues" evidence="1">
    <location>
        <begin position="29"/>
        <end position="38"/>
    </location>
</feature>
<dbReference type="OrthoDB" id="552191at2759"/>
<evidence type="ECO:0000313" key="6">
    <source>
        <dbReference type="Proteomes" id="UP000233551"/>
    </source>
</evidence>
<dbReference type="AlphaFoldDB" id="A0A218XKW0"/>
<reference evidence="4 6" key="3">
    <citation type="submission" date="2017-11" db="EMBL/GenBank/DDBJ databases">
        <title>De-novo sequencing of pomegranate (Punica granatum L.) genome.</title>
        <authorList>
            <person name="Akparov Z."/>
            <person name="Amiraslanov A."/>
            <person name="Hajiyeva S."/>
            <person name="Abbasov M."/>
            <person name="Kaur K."/>
            <person name="Hamwieh A."/>
            <person name="Solovyev V."/>
            <person name="Salamov A."/>
            <person name="Braich B."/>
            <person name="Kosarev P."/>
            <person name="Mahmoud A."/>
            <person name="Hajiyev E."/>
            <person name="Babayeva S."/>
            <person name="Izzatullayeva V."/>
            <person name="Mammadov A."/>
            <person name="Mammadov A."/>
            <person name="Sharifova S."/>
            <person name="Ojaghi J."/>
            <person name="Eynullazada K."/>
            <person name="Bayramov B."/>
            <person name="Abdulazimova A."/>
            <person name="Shahmuradov I."/>
        </authorList>
    </citation>
    <scope>NUCLEOTIDE SEQUENCE [LARGE SCALE GENOMIC DNA]</scope>
    <source>
        <strain evidence="4">AG2017</strain>
        <strain evidence="6">cv. AG2017</strain>
        <tissue evidence="4">Leaf</tissue>
    </source>
</reference>
<dbReference type="Gene3D" id="1.10.10.60">
    <property type="entry name" value="Homeodomain-like"/>
    <property type="match status" value="1"/>
</dbReference>
<dbReference type="InterPro" id="IPR009057">
    <property type="entry name" value="Homeodomain-like_sf"/>
</dbReference>
<keyword evidence="6" id="KW-1185">Reference proteome</keyword>
<feature type="region of interest" description="Disordered" evidence="1">
    <location>
        <begin position="450"/>
        <end position="483"/>
    </location>
</feature>
<feature type="compositionally biased region" description="Basic and acidic residues" evidence="1">
    <location>
        <begin position="80"/>
        <end position="96"/>
    </location>
</feature>